<sequence length="106" mass="12450">MNKSDCTSDHQFNKYIKREFPVSILNEGNSIQSIRGRFFLTLARLSINEDPSKNKGAPLSKYTLMAVHGSVKEGKSFWTYFKYLEYKLRFFALKMPLEKESQFILR</sequence>
<protein>
    <submittedName>
        <fullName evidence="1">Uncharacterized protein</fullName>
    </submittedName>
</protein>
<name>A0AAV3APK0_PYXAD</name>
<organism evidence="1 2">
    <name type="scientific">Pyxicephalus adspersus</name>
    <name type="common">African bullfrog</name>
    <dbReference type="NCBI Taxonomy" id="30357"/>
    <lineage>
        <taxon>Eukaryota</taxon>
        <taxon>Metazoa</taxon>
        <taxon>Chordata</taxon>
        <taxon>Craniata</taxon>
        <taxon>Vertebrata</taxon>
        <taxon>Euteleostomi</taxon>
        <taxon>Amphibia</taxon>
        <taxon>Batrachia</taxon>
        <taxon>Anura</taxon>
        <taxon>Neobatrachia</taxon>
        <taxon>Ranoidea</taxon>
        <taxon>Pyxicephalidae</taxon>
        <taxon>Pyxicephalinae</taxon>
        <taxon>Pyxicephalus</taxon>
    </lineage>
</organism>
<dbReference type="EMBL" id="DYDO01000004">
    <property type="protein sequence ID" value="DBA26960.1"/>
    <property type="molecule type" value="Genomic_DNA"/>
</dbReference>
<dbReference type="AlphaFoldDB" id="A0AAV3APK0"/>
<keyword evidence="2" id="KW-1185">Reference proteome</keyword>
<comment type="caution">
    <text evidence="1">The sequence shown here is derived from an EMBL/GenBank/DDBJ whole genome shotgun (WGS) entry which is preliminary data.</text>
</comment>
<proteinExistence type="predicted"/>
<gene>
    <name evidence="1" type="ORF">GDO54_011147</name>
</gene>
<reference evidence="1" key="1">
    <citation type="thesis" date="2020" institute="ProQuest LLC" country="789 East Eisenhower Parkway, Ann Arbor, MI, USA">
        <title>Comparative Genomics and Chromosome Evolution.</title>
        <authorList>
            <person name="Mudd A.B."/>
        </authorList>
    </citation>
    <scope>NUCLEOTIDE SEQUENCE</scope>
    <source>
        <strain evidence="1">1538</strain>
        <tissue evidence="1">Blood</tissue>
    </source>
</reference>
<evidence type="ECO:0000313" key="1">
    <source>
        <dbReference type="EMBL" id="DBA26960.1"/>
    </source>
</evidence>
<accession>A0AAV3APK0</accession>
<dbReference type="Proteomes" id="UP001181693">
    <property type="component" value="Unassembled WGS sequence"/>
</dbReference>
<evidence type="ECO:0000313" key="2">
    <source>
        <dbReference type="Proteomes" id="UP001181693"/>
    </source>
</evidence>